<dbReference type="EMBL" id="HBNS01001324">
    <property type="protein sequence ID" value="CAE4579943.1"/>
    <property type="molecule type" value="Transcribed_RNA"/>
</dbReference>
<organism evidence="6">
    <name type="scientific">Ditylum brightwellii</name>
    <dbReference type="NCBI Taxonomy" id="49249"/>
    <lineage>
        <taxon>Eukaryota</taxon>
        <taxon>Sar</taxon>
        <taxon>Stramenopiles</taxon>
        <taxon>Ochrophyta</taxon>
        <taxon>Bacillariophyta</taxon>
        <taxon>Mediophyceae</taxon>
        <taxon>Lithodesmiophycidae</taxon>
        <taxon>Lithodesmiales</taxon>
        <taxon>Lithodesmiaceae</taxon>
        <taxon>Ditylum</taxon>
    </lineage>
</organism>
<dbReference type="GO" id="GO:0006412">
    <property type="term" value="P:translation"/>
    <property type="evidence" value="ECO:0007669"/>
    <property type="project" value="InterPro"/>
</dbReference>
<feature type="domain" description="Ribosomal eL28/Mak16" evidence="4">
    <location>
        <begin position="8"/>
        <end position="128"/>
    </location>
</feature>
<name>A0A6V2ABZ3_9STRA</name>
<dbReference type="InterPro" id="IPR029004">
    <property type="entry name" value="Ribosomal_eL28/Mak16"/>
</dbReference>
<dbReference type="AlphaFoldDB" id="A0A6V2ABZ3"/>
<dbReference type="EMBL" id="HBGN01026138">
    <property type="protein sequence ID" value="CAD9341457.1"/>
    <property type="molecule type" value="Transcribed_RNA"/>
</dbReference>
<evidence type="ECO:0000256" key="3">
    <source>
        <dbReference type="ARBA" id="ARBA00023274"/>
    </source>
</evidence>
<comment type="similarity">
    <text evidence="1">Belongs to the eukaryotic ribosomal protein eL28 family.</text>
</comment>
<sequence length="149" mass="16817">MVQISDSLCWELVKKNTSFMKKVNGRSRRSGTIQFSVEKGNVKSINSFKYSGLANSKTIDIASTADNRGMLSTKTKKAHNEVKKGQAATPLNKDFRRVEHTIKSQALDNYYRPDLSKDALAKWSAVYRANRYAKGIKKTLPMKKGRKTL</sequence>
<evidence type="ECO:0000259" key="4">
    <source>
        <dbReference type="Pfam" id="PF01778"/>
    </source>
</evidence>
<dbReference type="GO" id="GO:1990904">
    <property type="term" value="C:ribonucleoprotein complex"/>
    <property type="evidence" value="ECO:0007669"/>
    <property type="project" value="UniProtKB-KW"/>
</dbReference>
<evidence type="ECO:0000313" key="7">
    <source>
        <dbReference type="EMBL" id="CAE4579943.1"/>
    </source>
</evidence>
<dbReference type="Gene3D" id="3.30.390.110">
    <property type="match status" value="1"/>
</dbReference>
<dbReference type="Pfam" id="PF01778">
    <property type="entry name" value="Ribosomal_L28e"/>
    <property type="match status" value="1"/>
</dbReference>
<gene>
    <name evidence="6" type="ORF">DBRI00130_LOCUS1057</name>
    <name evidence="7" type="ORF">DBRI00130_LOCUS1058</name>
    <name evidence="5" type="ORF">DBRI1063_LOCUS16784</name>
</gene>
<accession>A0A6V2ABZ3</accession>
<evidence type="ECO:0000313" key="5">
    <source>
        <dbReference type="EMBL" id="CAD9341457.1"/>
    </source>
</evidence>
<dbReference type="GO" id="GO:0003735">
    <property type="term" value="F:structural constituent of ribosome"/>
    <property type="evidence" value="ECO:0007669"/>
    <property type="project" value="InterPro"/>
</dbReference>
<dbReference type="PANTHER" id="PTHR10544">
    <property type="entry name" value="60S RIBOSOMAL PROTEIN L28"/>
    <property type="match status" value="1"/>
</dbReference>
<reference evidence="6" key="1">
    <citation type="submission" date="2021-01" db="EMBL/GenBank/DDBJ databases">
        <authorList>
            <person name="Corre E."/>
            <person name="Pelletier E."/>
            <person name="Niang G."/>
            <person name="Scheremetjew M."/>
            <person name="Finn R."/>
            <person name="Kale V."/>
            <person name="Holt S."/>
            <person name="Cochrane G."/>
            <person name="Meng A."/>
            <person name="Brown T."/>
            <person name="Cohen L."/>
        </authorList>
    </citation>
    <scope>NUCLEOTIDE SEQUENCE</scope>
    <source>
        <strain evidence="6">GSO104</strain>
        <strain evidence="5">Pop2</strain>
    </source>
</reference>
<evidence type="ECO:0000256" key="1">
    <source>
        <dbReference type="ARBA" id="ARBA00007926"/>
    </source>
</evidence>
<dbReference type="GO" id="GO:0005840">
    <property type="term" value="C:ribosome"/>
    <property type="evidence" value="ECO:0007669"/>
    <property type="project" value="UniProtKB-KW"/>
</dbReference>
<evidence type="ECO:0000256" key="2">
    <source>
        <dbReference type="ARBA" id="ARBA00022980"/>
    </source>
</evidence>
<evidence type="ECO:0000313" key="6">
    <source>
        <dbReference type="EMBL" id="CAE4579940.1"/>
    </source>
</evidence>
<proteinExistence type="inferred from homology"/>
<protein>
    <recommendedName>
        <fullName evidence="4">Ribosomal eL28/Mak16 domain-containing protein</fullName>
    </recommendedName>
</protein>
<dbReference type="EMBL" id="HBNS01001323">
    <property type="protein sequence ID" value="CAE4579940.1"/>
    <property type="molecule type" value="Transcribed_RNA"/>
</dbReference>
<keyword evidence="2" id="KW-0689">Ribosomal protein</keyword>
<dbReference type="InterPro" id="IPR002672">
    <property type="entry name" value="Ribosomal_eL28"/>
</dbReference>
<keyword evidence="3" id="KW-0687">Ribonucleoprotein</keyword>